<protein>
    <submittedName>
        <fullName evidence="1">Uncharacterized protein</fullName>
    </submittedName>
</protein>
<dbReference type="Proteomes" id="UP000276133">
    <property type="component" value="Unassembled WGS sequence"/>
</dbReference>
<proteinExistence type="predicted"/>
<evidence type="ECO:0000313" key="1">
    <source>
        <dbReference type="EMBL" id="RMZ94335.1"/>
    </source>
</evidence>
<keyword evidence="2" id="KW-1185">Reference proteome</keyword>
<name>A0A3M7P5K7_BRAPC</name>
<gene>
    <name evidence="1" type="ORF">BpHYR1_033577</name>
</gene>
<sequence>MDYDYDYVPDSVIQILRQPLHLYGKVRRTGTRSVLGCIKDYNYPLSIVTQSITSFNHFLSHTCNIFFESTIFFLERKIDFTNSILIIVVPI</sequence>
<dbReference type="AlphaFoldDB" id="A0A3M7P5K7"/>
<evidence type="ECO:0000313" key="2">
    <source>
        <dbReference type="Proteomes" id="UP000276133"/>
    </source>
</evidence>
<reference evidence="1 2" key="1">
    <citation type="journal article" date="2018" name="Sci. Rep.">
        <title>Genomic signatures of local adaptation to the degree of environmental predictability in rotifers.</title>
        <authorList>
            <person name="Franch-Gras L."/>
            <person name="Hahn C."/>
            <person name="Garcia-Roger E.M."/>
            <person name="Carmona M.J."/>
            <person name="Serra M."/>
            <person name="Gomez A."/>
        </authorList>
    </citation>
    <scope>NUCLEOTIDE SEQUENCE [LARGE SCALE GENOMIC DNA]</scope>
    <source>
        <strain evidence="1">HYR1</strain>
    </source>
</reference>
<dbReference type="EMBL" id="REGN01013125">
    <property type="protein sequence ID" value="RMZ94335.1"/>
    <property type="molecule type" value="Genomic_DNA"/>
</dbReference>
<accession>A0A3M7P5K7</accession>
<comment type="caution">
    <text evidence="1">The sequence shown here is derived from an EMBL/GenBank/DDBJ whole genome shotgun (WGS) entry which is preliminary data.</text>
</comment>
<organism evidence="1 2">
    <name type="scientific">Brachionus plicatilis</name>
    <name type="common">Marine rotifer</name>
    <name type="synonym">Brachionus muelleri</name>
    <dbReference type="NCBI Taxonomy" id="10195"/>
    <lineage>
        <taxon>Eukaryota</taxon>
        <taxon>Metazoa</taxon>
        <taxon>Spiralia</taxon>
        <taxon>Gnathifera</taxon>
        <taxon>Rotifera</taxon>
        <taxon>Eurotatoria</taxon>
        <taxon>Monogononta</taxon>
        <taxon>Pseudotrocha</taxon>
        <taxon>Ploima</taxon>
        <taxon>Brachionidae</taxon>
        <taxon>Brachionus</taxon>
    </lineage>
</organism>